<accession>A0A2P6RS19</accession>
<reference evidence="1 2" key="1">
    <citation type="journal article" date="2018" name="Nat. Genet.">
        <title>The Rosa genome provides new insights in the design of modern roses.</title>
        <authorList>
            <person name="Bendahmane M."/>
        </authorList>
    </citation>
    <scope>NUCLEOTIDE SEQUENCE [LARGE SCALE GENOMIC DNA]</scope>
    <source>
        <strain evidence="2">cv. Old Blush</strain>
    </source>
</reference>
<evidence type="ECO:0000313" key="1">
    <source>
        <dbReference type="EMBL" id="PRQ49230.1"/>
    </source>
</evidence>
<dbReference type="AlphaFoldDB" id="A0A2P6RS19"/>
<dbReference type="Proteomes" id="UP000238479">
    <property type="component" value="Chromosome 2"/>
</dbReference>
<name>A0A2P6RS19_ROSCH</name>
<keyword evidence="2" id="KW-1185">Reference proteome</keyword>
<organism evidence="1 2">
    <name type="scientific">Rosa chinensis</name>
    <name type="common">China rose</name>
    <dbReference type="NCBI Taxonomy" id="74649"/>
    <lineage>
        <taxon>Eukaryota</taxon>
        <taxon>Viridiplantae</taxon>
        <taxon>Streptophyta</taxon>
        <taxon>Embryophyta</taxon>
        <taxon>Tracheophyta</taxon>
        <taxon>Spermatophyta</taxon>
        <taxon>Magnoliopsida</taxon>
        <taxon>eudicotyledons</taxon>
        <taxon>Gunneridae</taxon>
        <taxon>Pentapetalae</taxon>
        <taxon>rosids</taxon>
        <taxon>fabids</taxon>
        <taxon>Rosales</taxon>
        <taxon>Rosaceae</taxon>
        <taxon>Rosoideae</taxon>
        <taxon>Rosoideae incertae sedis</taxon>
        <taxon>Rosa</taxon>
    </lineage>
</organism>
<sequence length="41" mass="4843">MPNQSKDETWRWKHLCLLRDKTSPALKLALGFIASHYEDLE</sequence>
<proteinExistence type="predicted"/>
<dbReference type="Gramene" id="PRQ49230">
    <property type="protein sequence ID" value="PRQ49230"/>
    <property type="gene ID" value="RchiOBHm_Chr2g0119611"/>
</dbReference>
<protein>
    <submittedName>
        <fullName evidence="1">Uncharacterized protein</fullName>
    </submittedName>
</protein>
<comment type="caution">
    <text evidence="1">The sequence shown here is derived from an EMBL/GenBank/DDBJ whole genome shotgun (WGS) entry which is preliminary data.</text>
</comment>
<evidence type="ECO:0000313" key="2">
    <source>
        <dbReference type="Proteomes" id="UP000238479"/>
    </source>
</evidence>
<dbReference type="EMBL" id="PDCK01000040">
    <property type="protein sequence ID" value="PRQ49230.1"/>
    <property type="molecule type" value="Genomic_DNA"/>
</dbReference>
<gene>
    <name evidence="1" type="ORF">RchiOBHm_Chr2g0119611</name>
</gene>